<dbReference type="EMBL" id="GGEC01089005">
    <property type="protein sequence ID" value="MBX69489.1"/>
    <property type="molecule type" value="Transcribed_RNA"/>
</dbReference>
<proteinExistence type="predicted"/>
<protein>
    <submittedName>
        <fullName evidence="1">Uncharacterized protein</fullName>
    </submittedName>
</protein>
<reference evidence="1" key="1">
    <citation type="submission" date="2018-02" db="EMBL/GenBank/DDBJ databases">
        <title>Rhizophora mucronata_Transcriptome.</title>
        <authorList>
            <person name="Meera S.P."/>
            <person name="Sreeshan A."/>
            <person name="Augustine A."/>
        </authorList>
    </citation>
    <scope>NUCLEOTIDE SEQUENCE</scope>
    <source>
        <tissue evidence="1">Leaf</tissue>
    </source>
</reference>
<dbReference type="AlphaFoldDB" id="A0A2P2QR37"/>
<accession>A0A2P2QR37</accession>
<sequence>MGIRFIFLSNLLNNTQRNYPISCYLSLFGAE</sequence>
<evidence type="ECO:0000313" key="1">
    <source>
        <dbReference type="EMBL" id="MBX69489.1"/>
    </source>
</evidence>
<name>A0A2P2QR37_RHIMU</name>
<organism evidence="1">
    <name type="scientific">Rhizophora mucronata</name>
    <name type="common">Asiatic mangrove</name>
    <dbReference type="NCBI Taxonomy" id="61149"/>
    <lineage>
        <taxon>Eukaryota</taxon>
        <taxon>Viridiplantae</taxon>
        <taxon>Streptophyta</taxon>
        <taxon>Embryophyta</taxon>
        <taxon>Tracheophyta</taxon>
        <taxon>Spermatophyta</taxon>
        <taxon>Magnoliopsida</taxon>
        <taxon>eudicotyledons</taxon>
        <taxon>Gunneridae</taxon>
        <taxon>Pentapetalae</taxon>
        <taxon>rosids</taxon>
        <taxon>fabids</taxon>
        <taxon>Malpighiales</taxon>
        <taxon>Rhizophoraceae</taxon>
        <taxon>Rhizophora</taxon>
    </lineage>
</organism>